<sequence>MLPYHLYPPIFFPTTKNQILNQHLFLFNLKSTSSSH</sequence>
<dbReference type="AlphaFoldDB" id="A0A0A9C348"/>
<name>A0A0A9C348_ARUDO</name>
<protein>
    <submittedName>
        <fullName evidence="1">Uncharacterized protein</fullName>
    </submittedName>
</protein>
<dbReference type="EMBL" id="GBRH01227206">
    <property type="protein sequence ID" value="JAD70689.1"/>
    <property type="molecule type" value="Transcribed_RNA"/>
</dbReference>
<proteinExistence type="predicted"/>
<organism evidence="1">
    <name type="scientific">Arundo donax</name>
    <name type="common">Giant reed</name>
    <name type="synonym">Donax arundinaceus</name>
    <dbReference type="NCBI Taxonomy" id="35708"/>
    <lineage>
        <taxon>Eukaryota</taxon>
        <taxon>Viridiplantae</taxon>
        <taxon>Streptophyta</taxon>
        <taxon>Embryophyta</taxon>
        <taxon>Tracheophyta</taxon>
        <taxon>Spermatophyta</taxon>
        <taxon>Magnoliopsida</taxon>
        <taxon>Liliopsida</taxon>
        <taxon>Poales</taxon>
        <taxon>Poaceae</taxon>
        <taxon>PACMAD clade</taxon>
        <taxon>Arundinoideae</taxon>
        <taxon>Arundineae</taxon>
        <taxon>Arundo</taxon>
    </lineage>
</organism>
<reference evidence="1" key="1">
    <citation type="submission" date="2014-09" db="EMBL/GenBank/DDBJ databases">
        <authorList>
            <person name="Magalhaes I.L.F."/>
            <person name="Oliveira U."/>
            <person name="Santos F.R."/>
            <person name="Vidigal T.H.D.A."/>
            <person name="Brescovit A.D."/>
            <person name="Santos A.J."/>
        </authorList>
    </citation>
    <scope>NUCLEOTIDE SEQUENCE</scope>
    <source>
        <tissue evidence="1">Shoot tissue taken approximately 20 cm above the soil surface</tissue>
    </source>
</reference>
<accession>A0A0A9C348</accession>
<reference evidence="1" key="2">
    <citation type="journal article" date="2015" name="Data Brief">
        <title>Shoot transcriptome of the giant reed, Arundo donax.</title>
        <authorList>
            <person name="Barrero R.A."/>
            <person name="Guerrero F.D."/>
            <person name="Moolhuijzen P."/>
            <person name="Goolsby J.A."/>
            <person name="Tidwell J."/>
            <person name="Bellgard S.E."/>
            <person name="Bellgard M.I."/>
        </authorList>
    </citation>
    <scope>NUCLEOTIDE SEQUENCE</scope>
    <source>
        <tissue evidence="1">Shoot tissue taken approximately 20 cm above the soil surface</tissue>
    </source>
</reference>
<evidence type="ECO:0000313" key="1">
    <source>
        <dbReference type="EMBL" id="JAD70689.1"/>
    </source>
</evidence>